<keyword evidence="7 9" id="KW-0472">Membrane</keyword>
<reference evidence="12 13" key="1">
    <citation type="submission" date="2017-08" db="EMBL/GenBank/DDBJ databases">
        <title>Acidophilic green algal genome provides insights into adaptation to an acidic environment.</title>
        <authorList>
            <person name="Hirooka S."/>
            <person name="Hirose Y."/>
            <person name="Kanesaki Y."/>
            <person name="Higuchi S."/>
            <person name="Fujiwara T."/>
            <person name="Onuma R."/>
            <person name="Era A."/>
            <person name="Ohbayashi R."/>
            <person name="Uzuka A."/>
            <person name="Nozaki H."/>
            <person name="Yoshikawa H."/>
            <person name="Miyagishima S.Y."/>
        </authorList>
    </citation>
    <scope>NUCLEOTIDE SEQUENCE [LARGE SCALE GENOMIC DNA]</scope>
    <source>
        <strain evidence="12 13">NIES-2499</strain>
    </source>
</reference>
<evidence type="ECO:0000256" key="2">
    <source>
        <dbReference type="ARBA" id="ARBA00011023"/>
    </source>
</evidence>
<dbReference type="Pfam" id="PF20653">
    <property type="entry name" value="COG6_C"/>
    <property type="match status" value="1"/>
</dbReference>
<name>A0A250WV84_9CHLO</name>
<comment type="subunit">
    <text evidence="9">Component of the conserved oligomeric Golgi complex.</text>
</comment>
<dbReference type="GO" id="GO:0000139">
    <property type="term" value="C:Golgi membrane"/>
    <property type="evidence" value="ECO:0007669"/>
    <property type="project" value="UniProtKB-SubCell"/>
</dbReference>
<dbReference type="InterPro" id="IPR048368">
    <property type="entry name" value="COG6_N"/>
</dbReference>
<evidence type="ECO:0000256" key="1">
    <source>
        <dbReference type="ARBA" id="ARBA00004395"/>
    </source>
</evidence>
<dbReference type="GO" id="GO:0006891">
    <property type="term" value="P:intra-Golgi vesicle-mediated transport"/>
    <property type="evidence" value="ECO:0007669"/>
    <property type="project" value="UniProtKB-UniRule"/>
</dbReference>
<dbReference type="SMART" id="SM01087">
    <property type="entry name" value="COG6"/>
    <property type="match status" value="1"/>
</dbReference>
<evidence type="ECO:0000256" key="9">
    <source>
        <dbReference type="RuleBase" id="RU365075"/>
    </source>
</evidence>
<dbReference type="PANTHER" id="PTHR21506">
    <property type="entry name" value="COMPONENT OF OLIGOMERIC GOLGI COMPLEX 6"/>
    <property type="match status" value="1"/>
</dbReference>
<feature type="domain" description="Conserved Oligomeric Golgi complex subunit 6 C-terminal" evidence="11">
    <location>
        <begin position="176"/>
        <end position="694"/>
    </location>
</feature>
<feature type="domain" description="Conserved oligomeric complex COG6 N-terminal" evidence="10">
    <location>
        <begin position="34"/>
        <end position="146"/>
    </location>
</feature>
<dbReference type="InterPro" id="IPR048369">
    <property type="entry name" value="COG6_C"/>
</dbReference>
<proteinExistence type="inferred from homology"/>
<comment type="caution">
    <text evidence="12">The sequence shown here is derived from an EMBL/GenBank/DDBJ whole genome shotgun (WGS) entry which is preliminary data.</text>
</comment>
<evidence type="ECO:0000259" key="10">
    <source>
        <dbReference type="Pfam" id="PF06419"/>
    </source>
</evidence>
<dbReference type="STRING" id="1157962.A0A250WV84"/>
<evidence type="ECO:0000256" key="6">
    <source>
        <dbReference type="ARBA" id="ARBA00023034"/>
    </source>
</evidence>
<dbReference type="Proteomes" id="UP000232323">
    <property type="component" value="Unassembled WGS sequence"/>
</dbReference>
<protein>
    <recommendedName>
        <fullName evidence="3 9">Conserved oligomeric Golgi complex subunit 6</fullName>
        <shortName evidence="9">COG complex subunit 6</shortName>
    </recommendedName>
    <alternativeName>
        <fullName evidence="8 9">Component of oligomeric Golgi complex 6</fullName>
    </alternativeName>
</protein>
<gene>
    <name evidence="12" type="ORF">CEUSTIGMA_g2163.t1</name>
</gene>
<organism evidence="12 13">
    <name type="scientific">Chlamydomonas eustigma</name>
    <dbReference type="NCBI Taxonomy" id="1157962"/>
    <lineage>
        <taxon>Eukaryota</taxon>
        <taxon>Viridiplantae</taxon>
        <taxon>Chlorophyta</taxon>
        <taxon>core chlorophytes</taxon>
        <taxon>Chlorophyceae</taxon>
        <taxon>CS clade</taxon>
        <taxon>Chlamydomonadales</taxon>
        <taxon>Chlamydomonadaceae</taxon>
        <taxon>Chlamydomonas</taxon>
    </lineage>
</organism>
<comment type="function">
    <text evidence="9">Required for normal Golgi function.</text>
</comment>
<keyword evidence="13" id="KW-1185">Reference proteome</keyword>
<dbReference type="InterPro" id="IPR010490">
    <property type="entry name" value="COG6"/>
</dbReference>
<sequence>MAASNLAPGLTRKVKKILEIKTEGQDVISALSTLSSFYEENSQTARRSLRSTIEKRGLSIHEQFLISAEAAIQSLDTVQTHLEGLTASYQHITSVLSATKLATSPLLIEMERLERDLEGVEHKGRCIHDFLEQYQLAPEEISALQGEEVGPLFFSALARVRQIHENCRSLLRTHHQRAGLELMDMMATYQETVYERLCRWVQGECRSIGEYDAPEVGNTLQAAVCSLRERPVLFKYCAEEVATARHNALFQRFITALTRGGPGGMPRPIEIHAHDPKRYINDMLAWVHQALAGEREFIVTLFGEDKGSTTTESYNIEHLSMRSAADNSQQVHEDGIGSYVLLDRIFESICRPLKVRIEQVLMTSPPLLLCFQLAQLHSFYLGLVSRAVGPGAQLAAVLRSCRDMASRVFFEQLRSRGDKLIRSPPIPPVDLSPPPQVAETMHQLLEIISAYESAMESNPLPPGHPAQDAAAESEISPVLAAVLDPLMDACERGAEALKPDAPSRVDEVAKIDPSAHRIYLINCIVAILNGLPARKRSMISRAQLLSDMLEGHLSALVGSEVGRVLAKCGLSEILDRIRLYKPFLNSQQATPSQSSQDHSAADGLPSSDVALSIERISEAMRNFFVLVSSPDTLPEFFQIQAPRTRAEGVSRVARYLYESFEFLYSVVDDPTSGYLEHGGTTSIKNTPMQVRTILGVV</sequence>
<dbReference type="Pfam" id="PF06419">
    <property type="entry name" value="COG6_N"/>
    <property type="match status" value="1"/>
</dbReference>
<evidence type="ECO:0000256" key="8">
    <source>
        <dbReference type="ARBA" id="ARBA00031348"/>
    </source>
</evidence>
<accession>A0A250WV84</accession>
<evidence type="ECO:0000313" key="13">
    <source>
        <dbReference type="Proteomes" id="UP000232323"/>
    </source>
</evidence>
<dbReference type="OrthoDB" id="272987at2759"/>
<evidence type="ECO:0000256" key="3">
    <source>
        <dbReference type="ARBA" id="ARBA00020973"/>
    </source>
</evidence>
<dbReference type="GO" id="GO:0017119">
    <property type="term" value="C:Golgi transport complex"/>
    <property type="evidence" value="ECO:0007669"/>
    <property type="project" value="UniProtKB-UniRule"/>
</dbReference>
<keyword evidence="4 9" id="KW-0813">Transport</keyword>
<comment type="similarity">
    <text evidence="2 9">Belongs to the COG6 family.</text>
</comment>
<evidence type="ECO:0000256" key="5">
    <source>
        <dbReference type="ARBA" id="ARBA00022927"/>
    </source>
</evidence>
<keyword evidence="5 9" id="KW-0653">Protein transport</keyword>
<evidence type="ECO:0000259" key="11">
    <source>
        <dbReference type="Pfam" id="PF20653"/>
    </source>
</evidence>
<dbReference type="GO" id="GO:0015031">
    <property type="term" value="P:protein transport"/>
    <property type="evidence" value="ECO:0007669"/>
    <property type="project" value="UniProtKB-KW"/>
</dbReference>
<evidence type="ECO:0000256" key="7">
    <source>
        <dbReference type="ARBA" id="ARBA00023136"/>
    </source>
</evidence>
<comment type="subcellular location">
    <subcellularLocation>
        <location evidence="1 9">Golgi apparatus membrane</location>
        <topology evidence="1 9">Peripheral membrane protein</topology>
    </subcellularLocation>
</comment>
<dbReference type="EMBL" id="BEGY01000009">
    <property type="protein sequence ID" value="GAX74715.1"/>
    <property type="molecule type" value="Genomic_DNA"/>
</dbReference>
<evidence type="ECO:0000256" key="4">
    <source>
        <dbReference type="ARBA" id="ARBA00022448"/>
    </source>
</evidence>
<dbReference type="AlphaFoldDB" id="A0A250WV84"/>
<evidence type="ECO:0000313" key="12">
    <source>
        <dbReference type="EMBL" id="GAX74715.1"/>
    </source>
</evidence>
<dbReference type="PANTHER" id="PTHR21506:SF0">
    <property type="entry name" value="CONSERVED OLIGOMERIC GOLGI COMPLEX SUBUNIT 6"/>
    <property type="match status" value="1"/>
</dbReference>
<keyword evidence="6 9" id="KW-0333">Golgi apparatus</keyword>